<reference evidence="1" key="1">
    <citation type="submission" date="2023-06" db="EMBL/GenBank/DDBJ databases">
        <authorList>
            <consortium name="Lawrence Berkeley National Laboratory"/>
            <person name="Ahrendt S."/>
            <person name="Sahu N."/>
            <person name="Indic B."/>
            <person name="Wong-Bajracharya J."/>
            <person name="Merenyi Z."/>
            <person name="Ke H.-M."/>
            <person name="Monk M."/>
            <person name="Kocsube S."/>
            <person name="Drula E."/>
            <person name="Lipzen A."/>
            <person name="Balint B."/>
            <person name="Henrissat B."/>
            <person name="Andreopoulos B."/>
            <person name="Martin F.M."/>
            <person name="Harder C.B."/>
            <person name="Rigling D."/>
            <person name="Ford K.L."/>
            <person name="Foster G.D."/>
            <person name="Pangilinan J."/>
            <person name="Papanicolaou A."/>
            <person name="Barry K."/>
            <person name="LaButti K."/>
            <person name="Viragh M."/>
            <person name="Koriabine M."/>
            <person name="Yan M."/>
            <person name="Riley R."/>
            <person name="Champramary S."/>
            <person name="Plett K.L."/>
            <person name="Tsai I.J."/>
            <person name="Slot J."/>
            <person name="Sipos G."/>
            <person name="Plett J."/>
            <person name="Nagy L.G."/>
            <person name="Grigoriev I.V."/>
        </authorList>
    </citation>
    <scope>NUCLEOTIDE SEQUENCE</scope>
    <source>
        <strain evidence="1">HWK02</strain>
    </source>
</reference>
<protein>
    <submittedName>
        <fullName evidence="1">Uncharacterized protein</fullName>
    </submittedName>
</protein>
<accession>A0AA39PCN1</accession>
<name>A0AA39PCN1_9AGAR</name>
<evidence type="ECO:0000313" key="1">
    <source>
        <dbReference type="EMBL" id="KAK0480953.1"/>
    </source>
</evidence>
<evidence type="ECO:0000313" key="2">
    <source>
        <dbReference type="Proteomes" id="UP001175228"/>
    </source>
</evidence>
<dbReference type="AlphaFoldDB" id="A0AA39PCN1"/>
<sequence>LPSFLFDQSKASPEDDLAGCMEGFILVRTVKHLLTSDGIPGKSKGPTHPSIAKMYKIKKMTGHLIAYGACQAHYALSSLDSWRHHDGKFDLQKFYVSIVDMYKDIPDDPWAMASLTWWNKYVNGFFVTLSDVLYLFQGGFW</sequence>
<dbReference type="Proteomes" id="UP001175228">
    <property type="component" value="Unassembled WGS sequence"/>
</dbReference>
<gene>
    <name evidence="1" type="ORF">EDD18DRAFT_1085855</name>
</gene>
<organism evidence="1 2">
    <name type="scientific">Armillaria luteobubalina</name>
    <dbReference type="NCBI Taxonomy" id="153913"/>
    <lineage>
        <taxon>Eukaryota</taxon>
        <taxon>Fungi</taxon>
        <taxon>Dikarya</taxon>
        <taxon>Basidiomycota</taxon>
        <taxon>Agaricomycotina</taxon>
        <taxon>Agaricomycetes</taxon>
        <taxon>Agaricomycetidae</taxon>
        <taxon>Agaricales</taxon>
        <taxon>Marasmiineae</taxon>
        <taxon>Physalacriaceae</taxon>
        <taxon>Armillaria</taxon>
    </lineage>
</organism>
<dbReference type="InterPro" id="IPR046521">
    <property type="entry name" value="DUF6698"/>
</dbReference>
<comment type="caution">
    <text evidence="1">The sequence shown here is derived from an EMBL/GenBank/DDBJ whole genome shotgun (WGS) entry which is preliminary data.</text>
</comment>
<feature type="non-terminal residue" evidence="1">
    <location>
        <position position="141"/>
    </location>
</feature>
<dbReference type="Pfam" id="PF20414">
    <property type="entry name" value="DUF6698"/>
    <property type="match status" value="1"/>
</dbReference>
<proteinExistence type="predicted"/>
<dbReference type="EMBL" id="JAUEPU010000079">
    <property type="protein sequence ID" value="KAK0480953.1"/>
    <property type="molecule type" value="Genomic_DNA"/>
</dbReference>
<keyword evidence="2" id="KW-1185">Reference proteome</keyword>